<dbReference type="STRING" id="1797240.A3D68_01810"/>
<comment type="caution">
    <text evidence="2">The sequence shown here is derived from an EMBL/GenBank/DDBJ whole genome shotgun (WGS) entry which is preliminary data.</text>
</comment>
<dbReference type="AlphaFoldDB" id="A0A1F4XQM3"/>
<evidence type="ECO:0000313" key="2">
    <source>
        <dbReference type="EMBL" id="OGC84032.1"/>
    </source>
</evidence>
<keyword evidence="1" id="KW-1133">Transmembrane helix</keyword>
<sequence length="107" mass="11673">MEFDATKYAALAFAGVLFVAVGFFGFTFLYNYNTPAPEEKQPVSTQKEFTPEEKQAILEDLKNSSDSAPISAAEKASILNDLKASSNSSNTLTAEEKAQILQDLKTQ</sequence>
<dbReference type="EMBL" id="MEWU01000003">
    <property type="protein sequence ID" value="OGC84032.1"/>
    <property type="molecule type" value="Genomic_DNA"/>
</dbReference>
<protein>
    <submittedName>
        <fullName evidence="2">Uncharacterized protein</fullName>
    </submittedName>
</protein>
<name>A0A1F4XQM3_9BACT</name>
<accession>A0A1F4XQM3</accession>
<dbReference type="Proteomes" id="UP000177564">
    <property type="component" value="Unassembled WGS sequence"/>
</dbReference>
<keyword evidence="1" id="KW-0812">Transmembrane</keyword>
<gene>
    <name evidence="2" type="ORF">A3D68_01810</name>
</gene>
<feature type="transmembrane region" description="Helical" evidence="1">
    <location>
        <begin position="12"/>
        <end position="32"/>
    </location>
</feature>
<evidence type="ECO:0000256" key="1">
    <source>
        <dbReference type="SAM" id="Phobius"/>
    </source>
</evidence>
<keyword evidence="1" id="KW-0472">Membrane</keyword>
<reference evidence="2 3" key="1">
    <citation type="journal article" date="2016" name="Nat. Commun.">
        <title>Thousands of microbial genomes shed light on interconnected biogeochemical processes in an aquifer system.</title>
        <authorList>
            <person name="Anantharaman K."/>
            <person name="Brown C.T."/>
            <person name="Hug L.A."/>
            <person name="Sharon I."/>
            <person name="Castelle C.J."/>
            <person name="Probst A.J."/>
            <person name="Thomas B.C."/>
            <person name="Singh A."/>
            <person name="Wilkins M.J."/>
            <person name="Karaoz U."/>
            <person name="Brodie E.L."/>
            <person name="Williams K.H."/>
            <person name="Hubbard S.S."/>
            <person name="Banfield J.F."/>
        </authorList>
    </citation>
    <scope>NUCLEOTIDE SEQUENCE [LARGE SCALE GENOMIC DNA]</scope>
</reference>
<proteinExistence type="predicted"/>
<organism evidence="2 3">
    <name type="scientific">Candidatus Adlerbacteria bacterium RIFCSPHIGHO2_02_FULL_52_17</name>
    <dbReference type="NCBI Taxonomy" id="1797240"/>
    <lineage>
        <taxon>Bacteria</taxon>
        <taxon>Candidatus Adleribacteriota</taxon>
    </lineage>
</organism>
<evidence type="ECO:0000313" key="3">
    <source>
        <dbReference type="Proteomes" id="UP000177564"/>
    </source>
</evidence>